<reference evidence="2" key="2">
    <citation type="journal article" date="2015" name="Data Brief">
        <title>Shoot transcriptome of the giant reed, Arundo donax.</title>
        <authorList>
            <person name="Barrero R.A."/>
            <person name="Guerrero F.D."/>
            <person name="Moolhuijzen P."/>
            <person name="Goolsby J.A."/>
            <person name="Tidwell J."/>
            <person name="Bellgard S.E."/>
            <person name="Bellgard M.I."/>
        </authorList>
    </citation>
    <scope>NUCLEOTIDE SEQUENCE</scope>
    <source>
        <tissue evidence="2">Shoot tissue taken approximately 20 cm above the soil surface</tissue>
    </source>
</reference>
<evidence type="ECO:0000313" key="2">
    <source>
        <dbReference type="EMBL" id="JAE20889.1"/>
    </source>
</evidence>
<sequence>MVLCVLILQRLLWTIFSHYFLHFILDSRRQHRDKMTLIVNLETF</sequence>
<keyword evidence="1" id="KW-0472">Membrane</keyword>
<organism evidence="2">
    <name type="scientific">Arundo donax</name>
    <name type="common">Giant reed</name>
    <name type="synonym">Donax arundinaceus</name>
    <dbReference type="NCBI Taxonomy" id="35708"/>
    <lineage>
        <taxon>Eukaryota</taxon>
        <taxon>Viridiplantae</taxon>
        <taxon>Streptophyta</taxon>
        <taxon>Embryophyta</taxon>
        <taxon>Tracheophyta</taxon>
        <taxon>Spermatophyta</taxon>
        <taxon>Magnoliopsida</taxon>
        <taxon>Liliopsida</taxon>
        <taxon>Poales</taxon>
        <taxon>Poaceae</taxon>
        <taxon>PACMAD clade</taxon>
        <taxon>Arundinoideae</taxon>
        <taxon>Arundineae</taxon>
        <taxon>Arundo</taxon>
    </lineage>
</organism>
<keyword evidence="1" id="KW-1133">Transmembrane helix</keyword>
<dbReference type="EMBL" id="GBRH01177007">
    <property type="protein sequence ID" value="JAE20889.1"/>
    <property type="molecule type" value="Transcribed_RNA"/>
</dbReference>
<accession>A0A0A9GBQ6</accession>
<dbReference type="AlphaFoldDB" id="A0A0A9GBQ6"/>
<reference evidence="2" key="1">
    <citation type="submission" date="2014-09" db="EMBL/GenBank/DDBJ databases">
        <authorList>
            <person name="Magalhaes I.L.F."/>
            <person name="Oliveira U."/>
            <person name="Santos F.R."/>
            <person name="Vidigal T.H.D.A."/>
            <person name="Brescovit A.D."/>
            <person name="Santos A.J."/>
        </authorList>
    </citation>
    <scope>NUCLEOTIDE SEQUENCE</scope>
    <source>
        <tissue evidence="2">Shoot tissue taken approximately 20 cm above the soil surface</tissue>
    </source>
</reference>
<proteinExistence type="predicted"/>
<evidence type="ECO:0000256" key="1">
    <source>
        <dbReference type="SAM" id="Phobius"/>
    </source>
</evidence>
<protein>
    <submittedName>
        <fullName evidence="2">Uncharacterized protein</fullName>
    </submittedName>
</protein>
<keyword evidence="1" id="KW-0812">Transmembrane</keyword>
<feature type="transmembrane region" description="Helical" evidence="1">
    <location>
        <begin position="6"/>
        <end position="25"/>
    </location>
</feature>
<name>A0A0A9GBQ6_ARUDO</name>